<dbReference type="Pfam" id="PF03960">
    <property type="entry name" value="ArsC"/>
    <property type="match status" value="1"/>
</dbReference>
<keyword evidence="4" id="KW-1185">Reference proteome</keyword>
<dbReference type="EMBL" id="JBHRSK010000002">
    <property type="protein sequence ID" value="MFC2966774.1"/>
    <property type="molecule type" value="Genomic_DNA"/>
</dbReference>
<evidence type="ECO:0000256" key="2">
    <source>
        <dbReference type="PROSITE-ProRule" id="PRU01282"/>
    </source>
</evidence>
<dbReference type="Proteomes" id="UP001595443">
    <property type="component" value="Unassembled WGS sequence"/>
</dbReference>
<dbReference type="Gene3D" id="3.40.30.10">
    <property type="entry name" value="Glutaredoxin"/>
    <property type="match status" value="1"/>
</dbReference>
<dbReference type="PROSITE" id="PS51353">
    <property type="entry name" value="ARSC"/>
    <property type="match status" value="1"/>
</dbReference>
<accession>A0ABV7ABV2</accession>
<sequence>MILYGIPSCDTCRKARKALAAAGHDVTFRDVRAQPLSPAELAALLAEFGDKLVNRASTSWRGLSEAERARPAADLLAEHPALMKRPVVEDGGRRTLGWAAAAQAAWGL</sequence>
<evidence type="ECO:0000256" key="1">
    <source>
        <dbReference type="ARBA" id="ARBA00007198"/>
    </source>
</evidence>
<comment type="similarity">
    <text evidence="1 2">Belongs to the ArsC family.</text>
</comment>
<dbReference type="SUPFAM" id="SSF52833">
    <property type="entry name" value="Thioredoxin-like"/>
    <property type="match status" value="1"/>
</dbReference>
<comment type="caution">
    <text evidence="3">The sequence shown here is derived from an EMBL/GenBank/DDBJ whole genome shotgun (WGS) entry which is preliminary data.</text>
</comment>
<protein>
    <submittedName>
        <fullName evidence="3">ArsC/Spx/MgsR family protein</fullName>
    </submittedName>
</protein>
<dbReference type="InterPro" id="IPR036249">
    <property type="entry name" value="Thioredoxin-like_sf"/>
</dbReference>
<dbReference type="RefSeq" id="WP_377831370.1">
    <property type="nucleotide sequence ID" value="NZ_JBHRSK010000002.1"/>
</dbReference>
<proteinExistence type="inferred from homology"/>
<reference evidence="4" key="1">
    <citation type="journal article" date="2019" name="Int. J. Syst. Evol. Microbiol.">
        <title>The Global Catalogue of Microorganisms (GCM) 10K type strain sequencing project: providing services to taxonomists for standard genome sequencing and annotation.</title>
        <authorList>
            <consortium name="The Broad Institute Genomics Platform"/>
            <consortium name="The Broad Institute Genome Sequencing Center for Infectious Disease"/>
            <person name="Wu L."/>
            <person name="Ma J."/>
        </authorList>
    </citation>
    <scope>NUCLEOTIDE SEQUENCE [LARGE SCALE GENOMIC DNA]</scope>
    <source>
        <strain evidence="4">KCTC 62192</strain>
    </source>
</reference>
<gene>
    <name evidence="3" type="ORF">ACFOES_01580</name>
</gene>
<evidence type="ECO:0000313" key="3">
    <source>
        <dbReference type="EMBL" id="MFC2966774.1"/>
    </source>
</evidence>
<name>A0ABV7ABV2_9RHOB</name>
<dbReference type="InterPro" id="IPR006660">
    <property type="entry name" value="Arsenate_reductase-like"/>
</dbReference>
<evidence type="ECO:0000313" key="4">
    <source>
        <dbReference type="Proteomes" id="UP001595443"/>
    </source>
</evidence>
<dbReference type="PANTHER" id="PTHR30041">
    <property type="entry name" value="ARSENATE REDUCTASE"/>
    <property type="match status" value="1"/>
</dbReference>
<organism evidence="3 4">
    <name type="scientific">Acidimangrovimonas pyrenivorans</name>
    <dbReference type="NCBI Taxonomy" id="2030798"/>
    <lineage>
        <taxon>Bacteria</taxon>
        <taxon>Pseudomonadati</taxon>
        <taxon>Pseudomonadota</taxon>
        <taxon>Alphaproteobacteria</taxon>
        <taxon>Rhodobacterales</taxon>
        <taxon>Paracoccaceae</taxon>
        <taxon>Acidimangrovimonas</taxon>
    </lineage>
</organism>
<dbReference type="PANTHER" id="PTHR30041:SF8">
    <property type="entry name" value="PROTEIN YFFB"/>
    <property type="match status" value="1"/>
</dbReference>